<evidence type="ECO:0000313" key="3">
    <source>
        <dbReference type="Proteomes" id="UP000095281"/>
    </source>
</evidence>
<feature type="region of interest" description="Disordered" evidence="1">
    <location>
        <begin position="16"/>
        <end position="38"/>
    </location>
</feature>
<sequence>MGEQMIRLLGDTGKMDRIPRPTFTRPNSKKSGTAKNQTKSVNEHNYECCLFTTEQREAFINAIRERSIIWGYSPCTFKDFQERRAAFIEVAEIISNEKSKYSGPEMQYMWNLLRNTFLKNLRKVIANGGDYSKITWRYWKNGFKKLNGYISVKTRNSTSFPINCATNFDSSDNQHISQIDKWKKISRYFTNCAQKDICDPFGIFDANEDNICFSCLEIRDNLREKSILMWDAEQLEQKLCDYAYFHAIKIFNPNAEYQFANTKSKHPYFLAYENIRQQIKIILKNISSVFNFPSEIQSAARRTFMTQTRNTQQTLKISPYCKPNNFLVCHRHARLFSVYYRLLHMDWNIHWNCYLRISQIQKRLPNLNASNVINAVDPQIFLDISKEYFSLFKVLDELVYLKNNRHVVCGISDSLIEGFHSWDKIKVFIKDIGILKRIEEEK</sequence>
<dbReference type="Pfam" id="PF10545">
    <property type="entry name" value="MADF_DNA_bdg"/>
    <property type="match status" value="1"/>
</dbReference>
<keyword evidence="3" id="KW-1185">Reference proteome</keyword>
<name>A0A1I8BF87_MELHA</name>
<accession>A0A1I8BF87</accession>
<evidence type="ECO:0000256" key="1">
    <source>
        <dbReference type="SAM" id="MobiDB-lite"/>
    </source>
</evidence>
<evidence type="ECO:0000259" key="2">
    <source>
        <dbReference type="PROSITE" id="PS51029"/>
    </source>
</evidence>
<protein>
    <submittedName>
        <fullName evidence="4">MADF domain-containing protein</fullName>
    </submittedName>
</protein>
<dbReference type="AlphaFoldDB" id="A0A1I8BF87"/>
<dbReference type="PROSITE" id="PS51029">
    <property type="entry name" value="MADF"/>
    <property type="match status" value="1"/>
</dbReference>
<feature type="domain" description="MADF" evidence="2">
    <location>
        <begin position="58"/>
        <end position="150"/>
    </location>
</feature>
<feature type="compositionally biased region" description="Polar residues" evidence="1">
    <location>
        <begin position="24"/>
        <end position="38"/>
    </location>
</feature>
<proteinExistence type="predicted"/>
<reference evidence="4" key="1">
    <citation type="submission" date="2016-11" db="UniProtKB">
        <authorList>
            <consortium name="WormBaseParasite"/>
        </authorList>
    </citation>
    <scope>IDENTIFICATION</scope>
</reference>
<dbReference type="InterPro" id="IPR006578">
    <property type="entry name" value="MADF-dom"/>
</dbReference>
<organism evidence="3 4">
    <name type="scientific">Meloidogyne hapla</name>
    <name type="common">Root-knot nematode worm</name>
    <dbReference type="NCBI Taxonomy" id="6305"/>
    <lineage>
        <taxon>Eukaryota</taxon>
        <taxon>Metazoa</taxon>
        <taxon>Ecdysozoa</taxon>
        <taxon>Nematoda</taxon>
        <taxon>Chromadorea</taxon>
        <taxon>Rhabditida</taxon>
        <taxon>Tylenchina</taxon>
        <taxon>Tylenchomorpha</taxon>
        <taxon>Tylenchoidea</taxon>
        <taxon>Meloidogynidae</taxon>
        <taxon>Meloidogyninae</taxon>
        <taxon>Meloidogyne</taxon>
    </lineage>
</organism>
<dbReference type="WBParaSite" id="MhA1_Contig2087.frz3.gene2">
    <property type="protein sequence ID" value="MhA1_Contig2087.frz3.gene2"/>
    <property type="gene ID" value="MhA1_Contig2087.frz3.gene2"/>
</dbReference>
<evidence type="ECO:0000313" key="4">
    <source>
        <dbReference type="WBParaSite" id="MhA1_Contig2087.frz3.gene2"/>
    </source>
</evidence>
<dbReference type="Proteomes" id="UP000095281">
    <property type="component" value="Unplaced"/>
</dbReference>